<evidence type="ECO:0000256" key="12">
    <source>
        <dbReference type="ARBA" id="ARBA00023303"/>
    </source>
</evidence>
<keyword evidence="6" id="KW-0106">Calcium</keyword>
<evidence type="ECO:0000256" key="14">
    <source>
        <dbReference type="SAM" id="Phobius"/>
    </source>
</evidence>
<evidence type="ECO:0000256" key="1">
    <source>
        <dbReference type="ARBA" id="ARBA00004141"/>
    </source>
</evidence>
<evidence type="ECO:0000256" key="13">
    <source>
        <dbReference type="SAM" id="MobiDB-lite"/>
    </source>
</evidence>
<sequence>MTSPTIHPIDSMTEENVGGEVKKRLLLRETRLYLDKWWHKWWPESLGREYRTPMGLLLNDPESSRLASTLSNVLALLIISSVVVLTLQTVKGYENGWHPVERFFNYLFTLEILVRVRYQYDHPVGCIFDMYFYVDVLAVLPFWLDELGQTAGDGPLNVLKALRMLRLLKASRHFMGTITLVQTISQSTKPLIVPIFFLCCAVLVFASLIFYIEEEAAKATGVTSAFQSIPQASWFMMVTMTTVGYGDISPNTSLGKFVCLFAMFFGVLFLSMPLAIMGKNYCMVWQDRYKYRLVTKLQDVLCSEGVTRESINNIFQKLDVDGNGSLSFKEFKGSLRALHVKMTHKVLQQLWGCIDYDQSGEVDIKEFVELMFTGISDPDVEDHPEDDLDNPDTPTQKYQISESMKDGKGSGVPPDRLEWSYHLKKNDASIAAMKLQLADLQLTVDRVCKLIASRDPLALNETIT</sequence>
<keyword evidence="8" id="KW-0630">Potassium</keyword>
<feature type="compositionally biased region" description="Acidic residues" evidence="13">
    <location>
        <begin position="378"/>
        <end position="390"/>
    </location>
</feature>
<dbReference type="AlphaFoldDB" id="A0AAE0L139"/>
<evidence type="ECO:0000256" key="6">
    <source>
        <dbReference type="ARBA" id="ARBA00022837"/>
    </source>
</evidence>
<dbReference type="InterPro" id="IPR005821">
    <property type="entry name" value="Ion_trans_dom"/>
</dbReference>
<feature type="transmembrane region" description="Helical" evidence="14">
    <location>
        <begin position="66"/>
        <end position="87"/>
    </location>
</feature>
<dbReference type="InterPro" id="IPR027359">
    <property type="entry name" value="Volt_channel_dom_sf"/>
</dbReference>
<dbReference type="SUPFAM" id="SSF47473">
    <property type="entry name" value="EF-hand"/>
    <property type="match status" value="1"/>
</dbReference>
<evidence type="ECO:0000256" key="2">
    <source>
        <dbReference type="ARBA" id="ARBA00022448"/>
    </source>
</evidence>
<keyword evidence="12" id="KW-0407">Ion channel</keyword>
<dbReference type="SMART" id="SM00054">
    <property type="entry name" value="EFh"/>
    <property type="match status" value="2"/>
</dbReference>
<evidence type="ECO:0000256" key="4">
    <source>
        <dbReference type="ARBA" id="ARBA00022692"/>
    </source>
</evidence>
<dbReference type="InterPro" id="IPR011992">
    <property type="entry name" value="EF-hand-dom_pair"/>
</dbReference>
<feature type="region of interest" description="Disordered" evidence="13">
    <location>
        <begin position="376"/>
        <end position="412"/>
    </location>
</feature>
<dbReference type="PANTHER" id="PTHR11537">
    <property type="entry name" value="VOLTAGE-GATED POTASSIUM CHANNEL"/>
    <property type="match status" value="1"/>
</dbReference>
<keyword evidence="7" id="KW-0851">Voltage-gated channel</keyword>
<feature type="compositionally biased region" description="Polar residues" evidence="13">
    <location>
        <begin position="392"/>
        <end position="402"/>
    </location>
</feature>
<feature type="domain" description="EF-hand" evidence="15">
    <location>
        <begin position="306"/>
        <end position="341"/>
    </location>
</feature>
<evidence type="ECO:0000256" key="5">
    <source>
        <dbReference type="ARBA" id="ARBA00022826"/>
    </source>
</evidence>
<dbReference type="Gene3D" id="1.20.120.350">
    <property type="entry name" value="Voltage-gated potassium channels. Chain C"/>
    <property type="match status" value="1"/>
</dbReference>
<reference evidence="16 17" key="1">
    <citation type="journal article" date="2015" name="Genome Biol. Evol.">
        <title>Comparative Genomics of a Bacterivorous Green Alga Reveals Evolutionary Causalities and Consequences of Phago-Mixotrophic Mode of Nutrition.</title>
        <authorList>
            <person name="Burns J.A."/>
            <person name="Paasch A."/>
            <person name="Narechania A."/>
            <person name="Kim E."/>
        </authorList>
    </citation>
    <scope>NUCLEOTIDE SEQUENCE [LARGE SCALE GENOMIC DNA]</scope>
    <source>
        <strain evidence="16 17">PLY_AMNH</strain>
    </source>
</reference>
<dbReference type="InterPro" id="IPR002048">
    <property type="entry name" value="EF_hand_dom"/>
</dbReference>
<feature type="transmembrane region" description="Helical" evidence="14">
    <location>
        <begin position="224"/>
        <end position="245"/>
    </location>
</feature>
<feature type="transmembrane region" description="Helical" evidence="14">
    <location>
        <begin position="191"/>
        <end position="212"/>
    </location>
</feature>
<accession>A0AAE0L139</accession>
<feature type="transmembrane region" description="Helical" evidence="14">
    <location>
        <begin position="257"/>
        <end position="278"/>
    </location>
</feature>
<dbReference type="EMBL" id="LGRX02012152">
    <property type="protein sequence ID" value="KAK3267875.1"/>
    <property type="molecule type" value="Genomic_DNA"/>
</dbReference>
<proteinExistence type="predicted"/>
<evidence type="ECO:0000313" key="17">
    <source>
        <dbReference type="Proteomes" id="UP001190700"/>
    </source>
</evidence>
<dbReference type="SUPFAM" id="SSF81324">
    <property type="entry name" value="Voltage-gated potassium channels"/>
    <property type="match status" value="1"/>
</dbReference>
<evidence type="ECO:0000313" key="16">
    <source>
        <dbReference type="EMBL" id="KAK3267875.1"/>
    </source>
</evidence>
<dbReference type="InterPro" id="IPR028325">
    <property type="entry name" value="VG_K_chnl"/>
</dbReference>
<dbReference type="PROSITE" id="PS00018">
    <property type="entry name" value="EF_HAND_1"/>
    <property type="match status" value="2"/>
</dbReference>
<dbReference type="Gene3D" id="1.10.238.10">
    <property type="entry name" value="EF-hand"/>
    <property type="match status" value="1"/>
</dbReference>
<dbReference type="Pfam" id="PF13499">
    <property type="entry name" value="EF-hand_7"/>
    <property type="match status" value="1"/>
</dbReference>
<dbReference type="Proteomes" id="UP001190700">
    <property type="component" value="Unassembled WGS sequence"/>
</dbReference>
<dbReference type="Pfam" id="PF00520">
    <property type="entry name" value="Ion_trans"/>
    <property type="match status" value="1"/>
</dbReference>
<dbReference type="GO" id="GO:0008076">
    <property type="term" value="C:voltage-gated potassium channel complex"/>
    <property type="evidence" value="ECO:0007669"/>
    <property type="project" value="InterPro"/>
</dbReference>
<evidence type="ECO:0000256" key="11">
    <source>
        <dbReference type="ARBA" id="ARBA00023136"/>
    </source>
</evidence>
<dbReference type="GO" id="GO:0005509">
    <property type="term" value="F:calcium ion binding"/>
    <property type="evidence" value="ECO:0007669"/>
    <property type="project" value="InterPro"/>
</dbReference>
<gene>
    <name evidence="16" type="ORF">CYMTET_23594</name>
</gene>
<dbReference type="PRINTS" id="PR00169">
    <property type="entry name" value="KCHANNEL"/>
</dbReference>
<keyword evidence="11 14" id="KW-0472">Membrane</keyword>
<keyword evidence="4 14" id="KW-0812">Transmembrane</keyword>
<dbReference type="Gene3D" id="1.10.287.70">
    <property type="match status" value="1"/>
</dbReference>
<dbReference type="InterPro" id="IPR018247">
    <property type="entry name" value="EF_Hand_1_Ca_BS"/>
</dbReference>
<keyword evidence="3" id="KW-0633">Potassium transport</keyword>
<dbReference type="PROSITE" id="PS50222">
    <property type="entry name" value="EF_HAND_2"/>
    <property type="match status" value="2"/>
</dbReference>
<evidence type="ECO:0000256" key="7">
    <source>
        <dbReference type="ARBA" id="ARBA00022882"/>
    </source>
</evidence>
<organism evidence="16 17">
    <name type="scientific">Cymbomonas tetramitiformis</name>
    <dbReference type="NCBI Taxonomy" id="36881"/>
    <lineage>
        <taxon>Eukaryota</taxon>
        <taxon>Viridiplantae</taxon>
        <taxon>Chlorophyta</taxon>
        <taxon>Pyramimonadophyceae</taxon>
        <taxon>Pyramimonadales</taxon>
        <taxon>Pyramimonadaceae</taxon>
        <taxon>Cymbomonas</taxon>
    </lineage>
</organism>
<feature type="domain" description="EF-hand" evidence="15">
    <location>
        <begin position="342"/>
        <end position="377"/>
    </location>
</feature>
<evidence type="ECO:0000256" key="9">
    <source>
        <dbReference type="ARBA" id="ARBA00022989"/>
    </source>
</evidence>
<dbReference type="CDD" id="cd00051">
    <property type="entry name" value="EFh"/>
    <property type="match status" value="1"/>
</dbReference>
<keyword evidence="5" id="KW-0631">Potassium channel</keyword>
<name>A0AAE0L139_9CHLO</name>
<keyword evidence="9 14" id="KW-1133">Transmembrane helix</keyword>
<evidence type="ECO:0000256" key="3">
    <source>
        <dbReference type="ARBA" id="ARBA00022538"/>
    </source>
</evidence>
<comment type="subcellular location">
    <subcellularLocation>
        <location evidence="1">Membrane</location>
        <topology evidence="1">Multi-pass membrane protein</topology>
    </subcellularLocation>
</comment>
<evidence type="ECO:0000256" key="8">
    <source>
        <dbReference type="ARBA" id="ARBA00022958"/>
    </source>
</evidence>
<keyword evidence="17" id="KW-1185">Reference proteome</keyword>
<evidence type="ECO:0000259" key="15">
    <source>
        <dbReference type="PROSITE" id="PS50222"/>
    </source>
</evidence>
<protein>
    <recommendedName>
        <fullName evidence="15">EF-hand domain-containing protein</fullName>
    </recommendedName>
</protein>
<dbReference type="GO" id="GO:0005249">
    <property type="term" value="F:voltage-gated potassium channel activity"/>
    <property type="evidence" value="ECO:0007669"/>
    <property type="project" value="InterPro"/>
</dbReference>
<evidence type="ECO:0000256" key="10">
    <source>
        <dbReference type="ARBA" id="ARBA00023065"/>
    </source>
</evidence>
<dbReference type="PANTHER" id="PTHR11537:SF254">
    <property type="entry name" value="POTASSIUM VOLTAGE-GATED CHANNEL PROTEIN SHAB"/>
    <property type="match status" value="1"/>
</dbReference>
<dbReference type="GO" id="GO:0001508">
    <property type="term" value="P:action potential"/>
    <property type="evidence" value="ECO:0007669"/>
    <property type="project" value="TreeGrafter"/>
</dbReference>
<keyword evidence="10" id="KW-0406">Ion transport</keyword>
<keyword evidence="2" id="KW-0813">Transport</keyword>
<comment type="caution">
    <text evidence="16">The sequence shown here is derived from an EMBL/GenBank/DDBJ whole genome shotgun (WGS) entry which is preliminary data.</text>
</comment>